<evidence type="ECO:0000256" key="1">
    <source>
        <dbReference type="SAM" id="MobiDB-lite"/>
    </source>
</evidence>
<organism evidence="4 5">
    <name type="scientific">Marinobacter nauticus</name>
    <name type="common">Marinobacter hydrocarbonoclasticus</name>
    <name type="synonym">Marinobacter aquaeolei</name>
    <dbReference type="NCBI Taxonomy" id="2743"/>
    <lineage>
        <taxon>Bacteria</taxon>
        <taxon>Pseudomonadati</taxon>
        <taxon>Pseudomonadota</taxon>
        <taxon>Gammaproteobacteria</taxon>
        <taxon>Pseudomonadales</taxon>
        <taxon>Marinobacteraceae</taxon>
        <taxon>Marinobacter</taxon>
    </lineage>
</organism>
<keyword evidence="2" id="KW-0732">Signal</keyword>
<dbReference type="InterPro" id="IPR036116">
    <property type="entry name" value="FN3_sf"/>
</dbReference>
<dbReference type="Gene3D" id="2.60.40.10">
    <property type="entry name" value="Immunoglobulins"/>
    <property type="match status" value="1"/>
</dbReference>
<feature type="signal peptide" evidence="2">
    <location>
        <begin position="1"/>
        <end position="30"/>
    </location>
</feature>
<feature type="domain" description="Fibronectin type-III" evidence="3">
    <location>
        <begin position="69"/>
        <end position="169"/>
    </location>
</feature>
<gene>
    <name evidence="4" type="ORF">DCF82_12735</name>
</gene>
<dbReference type="SUPFAM" id="SSF49265">
    <property type="entry name" value="Fibronectin type III"/>
    <property type="match status" value="1"/>
</dbReference>
<feature type="chain" id="PRO_5030064369" evidence="2">
    <location>
        <begin position="31"/>
        <end position="169"/>
    </location>
</feature>
<dbReference type="PROSITE" id="PS51257">
    <property type="entry name" value="PROKAR_LIPOPROTEIN"/>
    <property type="match status" value="1"/>
</dbReference>
<name>A0A350RZL2_MARNT</name>
<dbReference type="EMBL" id="DLYI01000165">
    <property type="protein sequence ID" value="HAC28663.1"/>
    <property type="molecule type" value="Genomic_DNA"/>
</dbReference>
<evidence type="ECO:0000259" key="3">
    <source>
        <dbReference type="PROSITE" id="PS50853"/>
    </source>
</evidence>
<dbReference type="CDD" id="cd00063">
    <property type="entry name" value="FN3"/>
    <property type="match status" value="1"/>
</dbReference>
<evidence type="ECO:0000313" key="5">
    <source>
        <dbReference type="Proteomes" id="UP000261325"/>
    </source>
</evidence>
<evidence type="ECO:0000313" key="4">
    <source>
        <dbReference type="EMBL" id="HAC28663.1"/>
    </source>
</evidence>
<dbReference type="Proteomes" id="UP000261325">
    <property type="component" value="Unassembled WGS sequence"/>
</dbReference>
<dbReference type="InterPro" id="IPR013783">
    <property type="entry name" value="Ig-like_fold"/>
</dbReference>
<dbReference type="InterPro" id="IPR003961">
    <property type="entry name" value="FN3_dom"/>
</dbReference>
<dbReference type="PROSITE" id="PS50853">
    <property type="entry name" value="FN3"/>
    <property type="match status" value="1"/>
</dbReference>
<accession>A0A350RZL2</accession>
<evidence type="ECO:0000256" key="2">
    <source>
        <dbReference type="SAM" id="SignalP"/>
    </source>
</evidence>
<dbReference type="Pfam" id="PF00041">
    <property type="entry name" value="fn3"/>
    <property type="match status" value="1"/>
</dbReference>
<sequence>MRVVMKRTLYPSPLSRTAATLLCLFAILLAGCQEDTRASKLDSKRASEMADSRLKQAQGDLLATLGQSQPDDQETPQPPGADIPKTLVWNPPLTREDGSALTPGQIAGYRIYYRLKHQESFSVIPLNDGSKTRYTLSEMQPGAYEFSITTIDVDGLESRRSDPVEVNLI</sequence>
<dbReference type="AlphaFoldDB" id="A0A350RZL2"/>
<feature type="region of interest" description="Disordered" evidence="1">
    <location>
        <begin position="65"/>
        <end position="85"/>
    </location>
</feature>
<comment type="caution">
    <text evidence="4">The sequence shown here is derived from an EMBL/GenBank/DDBJ whole genome shotgun (WGS) entry which is preliminary data.</text>
</comment>
<protein>
    <submittedName>
        <fullName evidence="4">Fibronectin type III domain-containing protein</fullName>
    </submittedName>
</protein>
<reference evidence="4 5" key="1">
    <citation type="journal article" date="2018" name="Nat. Biotechnol.">
        <title>A standardized bacterial taxonomy based on genome phylogeny substantially revises the tree of life.</title>
        <authorList>
            <person name="Parks D.H."/>
            <person name="Chuvochina M."/>
            <person name="Waite D.W."/>
            <person name="Rinke C."/>
            <person name="Skarshewski A."/>
            <person name="Chaumeil P.A."/>
            <person name="Hugenholtz P."/>
        </authorList>
    </citation>
    <scope>NUCLEOTIDE SEQUENCE [LARGE SCALE GENOMIC DNA]</scope>
    <source>
        <strain evidence="4">UBA9049</strain>
    </source>
</reference>
<proteinExistence type="predicted"/>